<evidence type="ECO:0000313" key="5">
    <source>
        <dbReference type="EMBL" id="RLE52315.1"/>
    </source>
</evidence>
<comment type="caution">
    <text evidence="5">The sequence shown here is derived from an EMBL/GenBank/DDBJ whole genome shotgun (WGS) entry which is preliminary data.</text>
</comment>
<dbReference type="InterPro" id="IPR052174">
    <property type="entry name" value="Flavoredoxin"/>
</dbReference>
<organism evidence="5 6">
    <name type="scientific">Thermoproteota archaeon</name>
    <dbReference type="NCBI Taxonomy" id="2056631"/>
    <lineage>
        <taxon>Archaea</taxon>
        <taxon>Thermoproteota</taxon>
    </lineage>
</organism>
<evidence type="ECO:0000313" key="6">
    <source>
        <dbReference type="Proteomes" id="UP000272051"/>
    </source>
</evidence>
<dbReference type="AlphaFoldDB" id="A0A497EYM2"/>
<dbReference type="PANTHER" id="PTHR43567">
    <property type="entry name" value="FLAVOREDOXIN-RELATED-RELATED"/>
    <property type="match status" value="1"/>
</dbReference>
<dbReference type="SUPFAM" id="SSF50475">
    <property type="entry name" value="FMN-binding split barrel"/>
    <property type="match status" value="1"/>
</dbReference>
<name>A0A497EYM2_9CREN</name>
<dbReference type="Gene3D" id="2.30.110.10">
    <property type="entry name" value="Electron Transport, Fmn-binding Protein, Chain A"/>
    <property type="match status" value="1"/>
</dbReference>
<dbReference type="InterPro" id="IPR002563">
    <property type="entry name" value="Flavin_Rdtase-like_dom"/>
</dbReference>
<evidence type="ECO:0000259" key="4">
    <source>
        <dbReference type="SMART" id="SM00903"/>
    </source>
</evidence>
<sequence length="172" mass="19643">MSILAVEKISKLIFPRPTALVTTCNKEGKPNVASFSFVMPISFDPKYVCFAVAPERYTFNNLQEVREFVLNMATEDMLKEVWICGSESGRDVDKFKLANLETVPSVKVKPPRIKKCPVQLECVVELMERFGDHYLVVGKVVAEHVETTQFKPIMHYSGKEFYKVGEKVVFRD</sequence>
<reference evidence="5 6" key="1">
    <citation type="submission" date="2018-06" db="EMBL/GenBank/DDBJ databases">
        <title>Extensive metabolic versatility and redundancy in microbially diverse, dynamic hydrothermal sediments.</title>
        <authorList>
            <person name="Dombrowski N."/>
            <person name="Teske A."/>
            <person name="Baker B.J."/>
        </authorList>
    </citation>
    <scope>NUCLEOTIDE SEQUENCE [LARGE SCALE GENOMIC DNA]</scope>
    <source>
        <strain evidence="5">B34_G17</strain>
    </source>
</reference>
<evidence type="ECO:0000256" key="2">
    <source>
        <dbReference type="ARBA" id="ARBA00022630"/>
    </source>
</evidence>
<dbReference type="PANTHER" id="PTHR43567:SF1">
    <property type="entry name" value="FLAVOREDOXIN"/>
    <property type="match status" value="1"/>
</dbReference>
<dbReference type="Proteomes" id="UP000272051">
    <property type="component" value="Unassembled WGS sequence"/>
</dbReference>
<gene>
    <name evidence="5" type="ORF">DRJ33_04110</name>
</gene>
<dbReference type="GO" id="GO:0010181">
    <property type="term" value="F:FMN binding"/>
    <property type="evidence" value="ECO:0007669"/>
    <property type="project" value="InterPro"/>
</dbReference>
<evidence type="ECO:0000256" key="1">
    <source>
        <dbReference type="ARBA" id="ARBA00001917"/>
    </source>
</evidence>
<accession>A0A497EYM2</accession>
<dbReference type="SMART" id="SM00903">
    <property type="entry name" value="Flavin_Reduct"/>
    <property type="match status" value="1"/>
</dbReference>
<proteinExistence type="inferred from homology"/>
<comment type="cofactor">
    <cofactor evidence="1">
        <name>FMN</name>
        <dbReference type="ChEBI" id="CHEBI:58210"/>
    </cofactor>
</comment>
<protein>
    <submittedName>
        <fullName evidence="5">Flavin reductase family protein</fullName>
    </submittedName>
</protein>
<dbReference type="EMBL" id="QMQX01000058">
    <property type="protein sequence ID" value="RLE52315.1"/>
    <property type="molecule type" value="Genomic_DNA"/>
</dbReference>
<feature type="domain" description="Flavin reductase like" evidence="4">
    <location>
        <begin position="12"/>
        <end position="162"/>
    </location>
</feature>
<keyword evidence="2" id="KW-0285">Flavoprotein</keyword>
<dbReference type="InterPro" id="IPR012349">
    <property type="entry name" value="Split_barrel_FMN-bd"/>
</dbReference>
<comment type="similarity">
    <text evidence="3">Belongs to the flavoredoxin family.</text>
</comment>
<dbReference type="Pfam" id="PF01613">
    <property type="entry name" value="Flavin_Reduct"/>
    <property type="match status" value="1"/>
</dbReference>
<evidence type="ECO:0000256" key="3">
    <source>
        <dbReference type="ARBA" id="ARBA00038054"/>
    </source>
</evidence>